<feature type="binding site" evidence="13">
    <location>
        <position position="331"/>
    </location>
    <ligand>
        <name>S-adenosyl-L-methionine</name>
        <dbReference type="ChEBI" id="CHEBI:59789"/>
    </ligand>
</feature>
<evidence type="ECO:0000256" key="1">
    <source>
        <dbReference type="ARBA" id="ARBA00002724"/>
    </source>
</evidence>
<dbReference type="GO" id="GO:0008649">
    <property type="term" value="F:rRNA methyltransferase activity"/>
    <property type="evidence" value="ECO:0007669"/>
    <property type="project" value="InterPro"/>
</dbReference>
<evidence type="ECO:0000256" key="4">
    <source>
        <dbReference type="ARBA" id="ARBA00022490"/>
    </source>
</evidence>
<dbReference type="Pfam" id="PF22458">
    <property type="entry name" value="RsmF-B_ferredox"/>
    <property type="match status" value="1"/>
</dbReference>
<feature type="binding site" evidence="13">
    <location>
        <position position="286"/>
    </location>
    <ligand>
        <name>S-adenosyl-L-methionine</name>
        <dbReference type="ChEBI" id="CHEBI:59789"/>
    </ligand>
</feature>
<dbReference type="STRING" id="429009.Adeg_0859"/>
<dbReference type="eggNOG" id="COG0144">
    <property type="taxonomic scope" value="Bacteria"/>
</dbReference>
<dbReference type="NCBIfam" id="TIGR00563">
    <property type="entry name" value="rsmB"/>
    <property type="match status" value="1"/>
</dbReference>
<evidence type="ECO:0000256" key="6">
    <source>
        <dbReference type="ARBA" id="ARBA00022603"/>
    </source>
</evidence>
<dbReference type="InterPro" id="IPR001678">
    <property type="entry name" value="MeTrfase_RsmB-F_NOP2_dom"/>
</dbReference>
<dbReference type="InterPro" id="IPR049560">
    <property type="entry name" value="MeTrfase_RsmB-F_NOP2_cat"/>
</dbReference>
<comment type="similarity">
    <text evidence="13">Belongs to the class I-like SAM-binding methyltransferase superfamily. RsmB/NOP family.</text>
</comment>
<dbReference type="Pfam" id="PF01189">
    <property type="entry name" value="Methyltr_RsmB-F"/>
    <property type="match status" value="1"/>
</dbReference>
<keyword evidence="8 13" id="KW-0949">S-adenosyl-L-methionine</keyword>
<feature type="domain" description="SAM-dependent MTase RsmB/NOP-type" evidence="14">
    <location>
        <begin position="171"/>
        <end position="448"/>
    </location>
</feature>
<dbReference type="HOGENOM" id="CLU_005316_0_1_9"/>
<dbReference type="NCBIfam" id="NF011494">
    <property type="entry name" value="PRK14902.1"/>
    <property type="match status" value="1"/>
</dbReference>
<dbReference type="PROSITE" id="PS51686">
    <property type="entry name" value="SAM_MT_RSMB_NOP"/>
    <property type="match status" value="1"/>
</dbReference>
<gene>
    <name evidence="15" type="ordered locus">Adeg_0859</name>
</gene>
<proteinExistence type="inferred from homology"/>
<dbReference type="EMBL" id="CP001785">
    <property type="protein sequence ID" value="ACX51999.1"/>
    <property type="molecule type" value="Genomic_DNA"/>
</dbReference>
<feature type="active site" description="Nucleophile" evidence="13">
    <location>
        <position position="384"/>
    </location>
</feature>
<dbReference type="SUPFAM" id="SSF48013">
    <property type="entry name" value="NusB-like"/>
    <property type="match status" value="1"/>
</dbReference>
<evidence type="ECO:0000259" key="14">
    <source>
        <dbReference type="PROSITE" id="PS51686"/>
    </source>
</evidence>
<dbReference type="GO" id="GO:0005737">
    <property type="term" value="C:cytoplasm"/>
    <property type="evidence" value="ECO:0007669"/>
    <property type="project" value="UniProtKB-SubCell"/>
</dbReference>
<dbReference type="InterPro" id="IPR035926">
    <property type="entry name" value="NusB-like_sf"/>
</dbReference>
<organism evidence="15 16">
    <name type="scientific">Ammonifex degensii (strain DSM 10501 / KC4)</name>
    <dbReference type="NCBI Taxonomy" id="429009"/>
    <lineage>
        <taxon>Bacteria</taxon>
        <taxon>Bacillati</taxon>
        <taxon>Bacillota</taxon>
        <taxon>Clostridia</taxon>
        <taxon>Thermoanaerobacterales</taxon>
        <taxon>Thermoanaerobacteraceae</taxon>
        <taxon>Ammonifex</taxon>
    </lineage>
</organism>
<dbReference type="Proteomes" id="UP000002620">
    <property type="component" value="Chromosome"/>
</dbReference>
<dbReference type="Pfam" id="PF01029">
    <property type="entry name" value="NusB"/>
    <property type="match status" value="1"/>
</dbReference>
<evidence type="ECO:0000313" key="15">
    <source>
        <dbReference type="EMBL" id="ACX51999.1"/>
    </source>
</evidence>
<comment type="catalytic activity">
    <reaction evidence="12">
        <text>cytidine(967) in 16S rRNA + S-adenosyl-L-methionine = 5-methylcytidine(967) in 16S rRNA + S-adenosyl-L-homocysteine + H(+)</text>
        <dbReference type="Rhea" id="RHEA:42748"/>
        <dbReference type="Rhea" id="RHEA-COMP:10219"/>
        <dbReference type="Rhea" id="RHEA-COMP:10220"/>
        <dbReference type="ChEBI" id="CHEBI:15378"/>
        <dbReference type="ChEBI" id="CHEBI:57856"/>
        <dbReference type="ChEBI" id="CHEBI:59789"/>
        <dbReference type="ChEBI" id="CHEBI:74483"/>
        <dbReference type="ChEBI" id="CHEBI:82748"/>
        <dbReference type="EC" id="2.1.1.176"/>
    </reaction>
</comment>
<evidence type="ECO:0000256" key="7">
    <source>
        <dbReference type="ARBA" id="ARBA00022679"/>
    </source>
</evidence>
<evidence type="ECO:0000256" key="13">
    <source>
        <dbReference type="PROSITE-ProRule" id="PRU01023"/>
    </source>
</evidence>
<dbReference type="AlphaFoldDB" id="C9RCM2"/>
<keyword evidence="6 13" id="KW-0489">Methyltransferase</keyword>
<evidence type="ECO:0000256" key="12">
    <source>
        <dbReference type="ARBA" id="ARBA00047283"/>
    </source>
</evidence>
<dbReference type="GO" id="GO:0003723">
    <property type="term" value="F:RNA binding"/>
    <property type="evidence" value="ECO:0007669"/>
    <property type="project" value="UniProtKB-UniRule"/>
</dbReference>
<evidence type="ECO:0000256" key="9">
    <source>
        <dbReference type="ARBA" id="ARBA00022884"/>
    </source>
</evidence>
<dbReference type="RefSeq" id="WP_015738876.1">
    <property type="nucleotide sequence ID" value="NC_013385.1"/>
</dbReference>
<dbReference type="eggNOG" id="COG0781">
    <property type="taxonomic scope" value="Bacteria"/>
</dbReference>
<keyword evidence="7 13" id="KW-0808">Transferase</keyword>
<keyword evidence="4" id="KW-0963">Cytoplasm</keyword>
<dbReference type="InterPro" id="IPR006027">
    <property type="entry name" value="NusB_RsmB_TIM44"/>
</dbReference>
<dbReference type="InterPro" id="IPR023267">
    <property type="entry name" value="RCMT"/>
</dbReference>
<sequence length="452" mass="50895">MPSARELALKVLYAVDVEGAYGNLALTSVMGKYRPQGPERSLLTELCYGTLRRLNTIDWVLAKFIKRPLCEQNPWIRNILRLAVYQILYLDRIPPAAATNEAVELAKKYAPPSMAGFVNAVLRRVVREKDNLTFPDIRTNPVDHLALKYSHPTWLVEMWLKEFGLEETIRICEANNQPAAATLRTNLLRTTREELMERLRREADLRVSPTLYAPEGIRVQGFFDLQHLPSYQEGLFYIQDESSMLAAHALAPASGSFVLDVCGAPGGKATHLAELMRDSGRILVVDIYAHRLALVVANSRRLGLKSVETLQADARSLDQQFAGQADYVLADVPCSGLGVLRRKPDIRWRKEPEIFPGLVTLQQEILESAAACVRPGGVLLYCTCTLGEAENLGQIKRFLSRHPDFLLEDLRPFLPEALDREGTLRHGYIQIMPYQGMDGFFIARLRRKKLAS</sequence>
<evidence type="ECO:0000256" key="10">
    <source>
        <dbReference type="ARBA" id="ARBA00030399"/>
    </source>
</evidence>
<evidence type="ECO:0000256" key="11">
    <source>
        <dbReference type="ARBA" id="ARBA00031088"/>
    </source>
</evidence>
<keyword evidence="9 13" id="KW-0694">RNA-binding</keyword>
<dbReference type="KEGG" id="adg:Adeg_0859"/>
<dbReference type="OrthoDB" id="9810297at2"/>
<accession>C9RCM2</accession>
<evidence type="ECO:0000256" key="5">
    <source>
        <dbReference type="ARBA" id="ARBA00022552"/>
    </source>
</evidence>
<dbReference type="EC" id="2.1.1.176" evidence="3"/>
<dbReference type="PANTHER" id="PTHR22807">
    <property type="entry name" value="NOP2 YEAST -RELATED NOL1/NOP2/FMU SUN DOMAIN-CONTAINING"/>
    <property type="match status" value="1"/>
</dbReference>
<evidence type="ECO:0000256" key="2">
    <source>
        <dbReference type="ARBA" id="ARBA00004496"/>
    </source>
</evidence>
<dbReference type="Gene3D" id="3.30.70.1170">
    <property type="entry name" value="Sun protein, domain 3"/>
    <property type="match status" value="1"/>
</dbReference>
<protein>
    <recommendedName>
        <fullName evidence="3">16S rRNA (cytosine(967)-C(5))-methyltransferase</fullName>
        <ecNumber evidence="3">2.1.1.176</ecNumber>
    </recommendedName>
    <alternativeName>
        <fullName evidence="10">16S rRNA m5C967 methyltransferase</fullName>
    </alternativeName>
    <alternativeName>
        <fullName evidence="11">rRNA (cytosine-C(5)-)-methyltransferase RsmB</fullName>
    </alternativeName>
</protein>
<dbReference type="GO" id="GO:0006355">
    <property type="term" value="P:regulation of DNA-templated transcription"/>
    <property type="evidence" value="ECO:0007669"/>
    <property type="project" value="InterPro"/>
</dbReference>
<comment type="caution">
    <text evidence="13">Lacks conserved residue(s) required for the propagation of feature annotation.</text>
</comment>
<feature type="binding site" evidence="13">
    <location>
        <position position="313"/>
    </location>
    <ligand>
        <name>S-adenosyl-L-methionine</name>
        <dbReference type="ChEBI" id="CHEBI:59789"/>
    </ligand>
</feature>
<dbReference type="CDD" id="cd02440">
    <property type="entry name" value="AdoMet_MTases"/>
    <property type="match status" value="1"/>
</dbReference>
<dbReference type="InterPro" id="IPR054728">
    <property type="entry name" value="RsmB-like_ferredoxin"/>
</dbReference>
<name>C9RCM2_AMMDK</name>
<keyword evidence="5" id="KW-0698">rRNA processing</keyword>
<evidence type="ECO:0000256" key="3">
    <source>
        <dbReference type="ARBA" id="ARBA00012140"/>
    </source>
</evidence>
<evidence type="ECO:0000256" key="8">
    <source>
        <dbReference type="ARBA" id="ARBA00022691"/>
    </source>
</evidence>
<dbReference type="PANTHER" id="PTHR22807:SF53">
    <property type="entry name" value="RIBOSOMAL RNA SMALL SUBUNIT METHYLTRANSFERASE B-RELATED"/>
    <property type="match status" value="1"/>
</dbReference>
<evidence type="ECO:0000313" key="16">
    <source>
        <dbReference type="Proteomes" id="UP000002620"/>
    </source>
</evidence>
<reference evidence="15 16" key="1">
    <citation type="submission" date="2009-10" db="EMBL/GenBank/DDBJ databases">
        <title>Complete sequence of chromosome of Ammonifex degensii KC4.</title>
        <authorList>
            <consortium name="US DOE Joint Genome Institute"/>
            <person name="Kerfeld C."/>
            <person name="Goodner B."/>
            <person name="Huber H."/>
            <person name="Stetter K."/>
            <person name="Lucas S."/>
            <person name="Copeland A."/>
            <person name="Lapidus A."/>
            <person name="Glavina del Rio T."/>
            <person name="Dalin E."/>
            <person name="Tice H."/>
            <person name="Bruce D."/>
            <person name="Goodwin L."/>
            <person name="Pitluck S."/>
            <person name="Saunders E."/>
            <person name="Brettin T."/>
            <person name="Detter J.C."/>
            <person name="Han C."/>
            <person name="Larimer F."/>
            <person name="Land M."/>
            <person name="Hauser L."/>
            <person name="Kyrpides N."/>
            <person name="Ovchinnikova G."/>
            <person name="Richardson P."/>
        </authorList>
    </citation>
    <scope>NUCLEOTIDE SEQUENCE [LARGE SCALE GENOMIC DNA]</scope>
    <source>
        <strain evidence="16">DSM 10501 / KC4</strain>
    </source>
</reference>
<dbReference type="InterPro" id="IPR004573">
    <property type="entry name" value="rRNA_ssu_MeTfrase_B"/>
</dbReference>
<dbReference type="SUPFAM" id="SSF53335">
    <property type="entry name" value="S-adenosyl-L-methionine-dependent methyltransferases"/>
    <property type="match status" value="1"/>
</dbReference>
<comment type="subcellular location">
    <subcellularLocation>
        <location evidence="2">Cytoplasm</location>
    </subcellularLocation>
</comment>
<dbReference type="Gene3D" id="3.40.50.150">
    <property type="entry name" value="Vaccinia Virus protein VP39"/>
    <property type="match status" value="1"/>
</dbReference>
<dbReference type="PRINTS" id="PR02008">
    <property type="entry name" value="RCMTFAMILY"/>
</dbReference>
<dbReference type="Gene3D" id="1.10.940.10">
    <property type="entry name" value="NusB-like"/>
    <property type="match status" value="1"/>
</dbReference>
<keyword evidence="16" id="KW-1185">Reference proteome</keyword>
<comment type="function">
    <text evidence="1">Specifically methylates the cytosine at position 967 (m5C967) of 16S rRNA.</text>
</comment>
<dbReference type="InterPro" id="IPR029063">
    <property type="entry name" value="SAM-dependent_MTases_sf"/>
</dbReference>
<dbReference type="FunFam" id="3.40.50.150:FF:000257">
    <property type="entry name" value="16S rRNA methyltransferase"/>
    <property type="match status" value="1"/>
</dbReference>